<name>A0ABU6SCP3_9FABA</name>
<dbReference type="Proteomes" id="UP001341840">
    <property type="component" value="Unassembled WGS sequence"/>
</dbReference>
<comment type="caution">
    <text evidence="1">The sequence shown here is derived from an EMBL/GenBank/DDBJ whole genome shotgun (WGS) entry which is preliminary data.</text>
</comment>
<proteinExistence type="predicted"/>
<dbReference type="EMBL" id="JASCZI010060567">
    <property type="protein sequence ID" value="MED6134006.1"/>
    <property type="molecule type" value="Genomic_DNA"/>
</dbReference>
<protein>
    <submittedName>
        <fullName evidence="1">Uncharacterized protein</fullName>
    </submittedName>
</protein>
<evidence type="ECO:0000313" key="2">
    <source>
        <dbReference type="Proteomes" id="UP001341840"/>
    </source>
</evidence>
<reference evidence="1 2" key="1">
    <citation type="journal article" date="2023" name="Plants (Basel)">
        <title>Bridging the Gap: Combining Genomics and Transcriptomics Approaches to Understand Stylosanthes scabra, an Orphan Legume from the Brazilian Caatinga.</title>
        <authorList>
            <person name="Ferreira-Neto J.R.C."/>
            <person name="da Silva M.D."/>
            <person name="Binneck E."/>
            <person name="de Melo N.F."/>
            <person name="da Silva R.H."/>
            <person name="de Melo A.L.T.M."/>
            <person name="Pandolfi V."/>
            <person name="Bustamante F.O."/>
            <person name="Brasileiro-Vidal A.C."/>
            <person name="Benko-Iseppon A.M."/>
        </authorList>
    </citation>
    <scope>NUCLEOTIDE SEQUENCE [LARGE SCALE GENOMIC DNA]</scope>
    <source>
        <tissue evidence="1">Leaves</tissue>
    </source>
</reference>
<organism evidence="1 2">
    <name type="scientific">Stylosanthes scabra</name>
    <dbReference type="NCBI Taxonomy" id="79078"/>
    <lineage>
        <taxon>Eukaryota</taxon>
        <taxon>Viridiplantae</taxon>
        <taxon>Streptophyta</taxon>
        <taxon>Embryophyta</taxon>
        <taxon>Tracheophyta</taxon>
        <taxon>Spermatophyta</taxon>
        <taxon>Magnoliopsida</taxon>
        <taxon>eudicotyledons</taxon>
        <taxon>Gunneridae</taxon>
        <taxon>Pentapetalae</taxon>
        <taxon>rosids</taxon>
        <taxon>fabids</taxon>
        <taxon>Fabales</taxon>
        <taxon>Fabaceae</taxon>
        <taxon>Papilionoideae</taxon>
        <taxon>50 kb inversion clade</taxon>
        <taxon>dalbergioids sensu lato</taxon>
        <taxon>Dalbergieae</taxon>
        <taxon>Pterocarpus clade</taxon>
        <taxon>Stylosanthes</taxon>
    </lineage>
</organism>
<keyword evidence="2" id="KW-1185">Reference proteome</keyword>
<sequence>MLLSPKFMKSLSKQVMELHYSCNQGYTPWNPTPYQPHDLGYNAYQSNGFGDAYYGYGDPPPPYPPSQNEIDKLFEALAQERNEIREVQRKTKIQLDLLIKLATLVFEHLNKSSNISQPSNSENLPSQPLSNPWGHIGTLFLCTNQEGREDVLNEEDVESLHESLEEVEEENEVQVAEDVDQKVEDNCKEPKGMEIVHSISSEVNPSKLPSELQFEWVDLLNLNFISSQHYALLEMDDQLGALDGVLNKKEKESLELNASKLINCGKSEFKAHSEHLHKLHNNRAKVGAFSLKKHLGPWQLQEKLVDSHRKGWRNHVWDPGKNYTSHHFWGVITCIGVFRDLLSINWSPLEPTKSKHWWGFKDEFKHRLP</sequence>
<evidence type="ECO:0000313" key="1">
    <source>
        <dbReference type="EMBL" id="MED6134006.1"/>
    </source>
</evidence>
<accession>A0ABU6SCP3</accession>
<gene>
    <name evidence="1" type="ORF">PIB30_033530</name>
</gene>